<dbReference type="AlphaFoldDB" id="A0A6P3DW83"/>
<dbReference type="GO" id="GO:0005737">
    <property type="term" value="C:cytoplasm"/>
    <property type="evidence" value="ECO:0007669"/>
    <property type="project" value="TreeGrafter"/>
</dbReference>
<keyword evidence="2" id="KW-1185">Reference proteome</keyword>
<dbReference type="OrthoDB" id="5960270at2759"/>
<protein>
    <submittedName>
        <fullName evidence="3">Uncharacterized protein LOC100746974</fullName>
    </submittedName>
</protein>
<dbReference type="PANTHER" id="PTHR34179">
    <property type="entry name" value="TUMOR PROTEIN P53-INDUCIBLE PROTEIN 13"/>
    <property type="match status" value="1"/>
</dbReference>
<evidence type="ECO:0000256" key="1">
    <source>
        <dbReference type="SAM" id="Phobius"/>
    </source>
</evidence>
<feature type="transmembrane region" description="Helical" evidence="1">
    <location>
        <begin position="31"/>
        <end position="51"/>
    </location>
</feature>
<dbReference type="PANTHER" id="PTHR34179:SF1">
    <property type="entry name" value="TUMOR PROTEIN P53-INDUCIBLE PROTEIN 13"/>
    <property type="match status" value="1"/>
</dbReference>
<evidence type="ECO:0000313" key="3">
    <source>
        <dbReference type="RefSeq" id="XP_003489711.2"/>
    </source>
</evidence>
<keyword evidence="1" id="KW-0472">Membrane</keyword>
<keyword evidence="1" id="KW-1133">Transmembrane helix</keyword>
<sequence>MAARWRSHRTTVDRYVVTCHRVIRVKMKTETVLLFLTCYFLAGSIADYQFLRDNYVEEDAQQYDDFDRLTSLRQYAFDNDRESRRNIDDELENWTGRWMPDRPNEFTPSPKVLAKVDQITLSGSSQSFHGVPMGYPSRNCDDAKTNLTMDWDGNPINYTCYDNKIIPNRNTIALKYCERIPKYYVATHKCMYEEIEYDDDVPLFGPHRPLWPIYGEYKFLPRQRWLHNLEHGAIVALYHPCANQMEVRRLKSLVSTCLRRHVISPYNLLDEHRPFVLVAWGCRLSMSYVNPELVVGFIREHALRGPEEVARDGDFAENLLHPAEIVSDLDDTVLCPNVRTV</sequence>
<keyword evidence="1" id="KW-0812">Transmembrane</keyword>
<name>A0A6P3DW83_BOMIM</name>
<evidence type="ECO:0000313" key="2">
    <source>
        <dbReference type="Proteomes" id="UP000515180"/>
    </source>
</evidence>
<dbReference type="KEGG" id="bim:100746974"/>
<organism evidence="2 3">
    <name type="scientific">Bombus impatiens</name>
    <name type="common">Bumblebee</name>
    <dbReference type="NCBI Taxonomy" id="132113"/>
    <lineage>
        <taxon>Eukaryota</taxon>
        <taxon>Metazoa</taxon>
        <taxon>Ecdysozoa</taxon>
        <taxon>Arthropoda</taxon>
        <taxon>Hexapoda</taxon>
        <taxon>Insecta</taxon>
        <taxon>Pterygota</taxon>
        <taxon>Neoptera</taxon>
        <taxon>Endopterygota</taxon>
        <taxon>Hymenoptera</taxon>
        <taxon>Apocrita</taxon>
        <taxon>Aculeata</taxon>
        <taxon>Apoidea</taxon>
        <taxon>Anthophila</taxon>
        <taxon>Apidae</taxon>
        <taxon>Bombus</taxon>
        <taxon>Pyrobombus</taxon>
    </lineage>
</organism>
<reference evidence="3" key="1">
    <citation type="submission" date="2025-08" db="UniProtKB">
        <authorList>
            <consortium name="RefSeq"/>
        </authorList>
    </citation>
    <scope>IDENTIFICATION</scope>
</reference>
<dbReference type="Pfam" id="PF11303">
    <property type="entry name" value="DUF3105"/>
    <property type="match status" value="1"/>
</dbReference>
<proteinExistence type="predicted"/>
<dbReference type="RefSeq" id="XP_003489711.2">
    <property type="nucleotide sequence ID" value="XM_003489663.4"/>
</dbReference>
<accession>A0A6P3DW83</accession>
<gene>
    <name evidence="3" type="primary">LOC100746974</name>
</gene>
<dbReference type="GeneID" id="100746974"/>
<dbReference type="InterPro" id="IPR021454">
    <property type="entry name" value="DUF3105"/>
</dbReference>
<dbReference type="Proteomes" id="UP000515180">
    <property type="component" value="Unplaced"/>
</dbReference>